<dbReference type="CDD" id="cd05829">
    <property type="entry name" value="Sortase_F"/>
    <property type="match status" value="1"/>
</dbReference>
<sequence length="198" mass="20444">MAAAAHWRDGTGGDKDFGPSRATPAGAVEPTGRTEAPAPDTSGGAAAAVAGPVRLEIPRLELGAPIDPVGVAPDGQVEVPEDPDRVGWYRFSPAPGSAAGSSVVVGHVDDEEEGLGVLVALNDVREGDRATVRRADGGTVAYRVVSRRTVPKTELAGTDAFRRDGDPVLTLVTCAGPYEPERGGYRNNLVVTAVEVPR</sequence>
<protein>
    <submittedName>
        <fullName evidence="3">Class F sortase</fullName>
    </submittedName>
</protein>
<dbReference type="SUPFAM" id="SSF63817">
    <property type="entry name" value="Sortase"/>
    <property type="match status" value="1"/>
</dbReference>
<comment type="caution">
    <text evidence="3">The sequence shown here is derived from an EMBL/GenBank/DDBJ whole genome shotgun (WGS) entry which is preliminary data.</text>
</comment>
<accession>A0ABS2UJ18</accession>
<reference evidence="3 4" key="1">
    <citation type="journal article" date="2016" name="Arch. Microbiol.">
        <title>Streptomyces zhihengii sp. nov., isolated from rhizospheric soil of Psammosilene tunicoides.</title>
        <authorList>
            <person name="Huang M.J."/>
            <person name="Fei J.J."/>
            <person name="Salam N."/>
            <person name="Kim C.J."/>
            <person name="Hozzein W.N."/>
            <person name="Xiao M."/>
            <person name="Huang H.Q."/>
            <person name="Li W.J."/>
        </authorList>
    </citation>
    <scope>NUCLEOTIDE SEQUENCE [LARGE SCALE GENOMIC DNA]</scope>
    <source>
        <strain evidence="3 4">YIM T102</strain>
    </source>
</reference>
<dbReference type="EMBL" id="JAFEJA010000001">
    <property type="protein sequence ID" value="MBM9617557.1"/>
    <property type="molecule type" value="Genomic_DNA"/>
</dbReference>
<dbReference type="Pfam" id="PF04203">
    <property type="entry name" value="Sortase"/>
    <property type="match status" value="1"/>
</dbReference>
<proteinExistence type="predicted"/>
<gene>
    <name evidence="3" type="ORF">JE024_02170</name>
</gene>
<keyword evidence="1" id="KW-0378">Hydrolase</keyword>
<evidence type="ECO:0000256" key="1">
    <source>
        <dbReference type="ARBA" id="ARBA00022801"/>
    </source>
</evidence>
<evidence type="ECO:0000256" key="2">
    <source>
        <dbReference type="SAM" id="MobiDB-lite"/>
    </source>
</evidence>
<dbReference type="InterPro" id="IPR023365">
    <property type="entry name" value="Sortase_dom-sf"/>
</dbReference>
<dbReference type="InterPro" id="IPR042001">
    <property type="entry name" value="Sortase_F"/>
</dbReference>
<evidence type="ECO:0000313" key="4">
    <source>
        <dbReference type="Proteomes" id="UP000664109"/>
    </source>
</evidence>
<name>A0ABS2UJ18_9ACTN</name>
<organism evidence="3 4">
    <name type="scientific">Streptomyces zhihengii</name>
    <dbReference type="NCBI Taxonomy" id="1818004"/>
    <lineage>
        <taxon>Bacteria</taxon>
        <taxon>Bacillati</taxon>
        <taxon>Actinomycetota</taxon>
        <taxon>Actinomycetes</taxon>
        <taxon>Kitasatosporales</taxon>
        <taxon>Streptomycetaceae</taxon>
        <taxon>Streptomyces</taxon>
    </lineage>
</organism>
<dbReference type="Proteomes" id="UP000664109">
    <property type="component" value="Unassembled WGS sequence"/>
</dbReference>
<dbReference type="Gene3D" id="2.40.260.10">
    <property type="entry name" value="Sortase"/>
    <property type="match status" value="1"/>
</dbReference>
<keyword evidence="4" id="KW-1185">Reference proteome</keyword>
<feature type="compositionally biased region" description="Basic and acidic residues" evidence="2">
    <location>
        <begin position="1"/>
        <end position="18"/>
    </location>
</feature>
<feature type="compositionally biased region" description="Low complexity" evidence="2">
    <location>
        <begin position="36"/>
        <end position="49"/>
    </location>
</feature>
<dbReference type="InterPro" id="IPR005754">
    <property type="entry name" value="Sortase"/>
</dbReference>
<feature type="region of interest" description="Disordered" evidence="2">
    <location>
        <begin position="1"/>
        <end position="49"/>
    </location>
</feature>
<evidence type="ECO:0000313" key="3">
    <source>
        <dbReference type="EMBL" id="MBM9617557.1"/>
    </source>
</evidence>